<name>A0ABV5G5J8_9MICC</name>
<protein>
    <submittedName>
        <fullName evidence="2">Uncharacterized protein</fullName>
    </submittedName>
</protein>
<gene>
    <name evidence="2" type="ORF">ACFFX0_24680</name>
</gene>
<feature type="region of interest" description="Disordered" evidence="1">
    <location>
        <begin position="1"/>
        <end position="23"/>
    </location>
</feature>
<evidence type="ECO:0000313" key="2">
    <source>
        <dbReference type="EMBL" id="MFB9074216.1"/>
    </source>
</evidence>
<proteinExistence type="predicted"/>
<keyword evidence="3" id="KW-1185">Reference proteome</keyword>
<dbReference type="Proteomes" id="UP001589575">
    <property type="component" value="Unassembled WGS sequence"/>
</dbReference>
<comment type="caution">
    <text evidence="2">The sequence shown here is derived from an EMBL/GenBank/DDBJ whole genome shotgun (WGS) entry which is preliminary data.</text>
</comment>
<accession>A0ABV5G5J8</accession>
<sequence>MALTTAAEVPTMPISPIPRDPMGVACSSTSSSHSTCRSPMSACAATW</sequence>
<dbReference type="EMBL" id="JBHMFI010000002">
    <property type="protein sequence ID" value="MFB9074216.1"/>
    <property type="molecule type" value="Genomic_DNA"/>
</dbReference>
<reference evidence="2 3" key="1">
    <citation type="submission" date="2024-09" db="EMBL/GenBank/DDBJ databases">
        <authorList>
            <person name="Sun Q."/>
            <person name="Mori K."/>
        </authorList>
    </citation>
    <scope>NUCLEOTIDE SEQUENCE [LARGE SCALE GENOMIC DNA]</scope>
    <source>
        <strain evidence="2 3">CCM 7609</strain>
    </source>
</reference>
<evidence type="ECO:0000313" key="3">
    <source>
        <dbReference type="Proteomes" id="UP001589575"/>
    </source>
</evidence>
<organism evidence="2 3">
    <name type="scientific">Citricoccus parietis</name>
    <dbReference type="NCBI Taxonomy" id="592307"/>
    <lineage>
        <taxon>Bacteria</taxon>
        <taxon>Bacillati</taxon>
        <taxon>Actinomycetota</taxon>
        <taxon>Actinomycetes</taxon>
        <taxon>Micrococcales</taxon>
        <taxon>Micrococcaceae</taxon>
        <taxon>Citricoccus</taxon>
    </lineage>
</organism>
<evidence type="ECO:0000256" key="1">
    <source>
        <dbReference type="SAM" id="MobiDB-lite"/>
    </source>
</evidence>